<proteinExistence type="inferred from homology"/>
<keyword evidence="6" id="KW-0456">Lyase</keyword>
<evidence type="ECO:0000256" key="1">
    <source>
        <dbReference type="ARBA" id="ARBA00009437"/>
    </source>
</evidence>
<keyword evidence="2" id="KW-0805">Transcription regulation</keyword>
<dbReference type="RefSeq" id="WP_012154165.1">
    <property type="nucleotide sequence ID" value="NC_009901.1"/>
</dbReference>
<dbReference type="PRINTS" id="PR00039">
    <property type="entry name" value="HTHLYSR"/>
</dbReference>
<dbReference type="FunFam" id="1.10.10.10:FF:000001">
    <property type="entry name" value="LysR family transcriptional regulator"/>
    <property type="match status" value="1"/>
</dbReference>
<evidence type="ECO:0000256" key="4">
    <source>
        <dbReference type="ARBA" id="ARBA00023163"/>
    </source>
</evidence>
<dbReference type="SUPFAM" id="SSF53850">
    <property type="entry name" value="Periplasmic binding protein-like II"/>
    <property type="match status" value="1"/>
</dbReference>
<dbReference type="Pfam" id="PF03466">
    <property type="entry name" value="LysR_substrate"/>
    <property type="match status" value="1"/>
</dbReference>
<dbReference type="eggNOG" id="COG0583">
    <property type="taxonomic scope" value="Bacteria"/>
</dbReference>
<dbReference type="InterPro" id="IPR058163">
    <property type="entry name" value="LysR-type_TF_proteobact-type"/>
</dbReference>
<dbReference type="GO" id="GO:0003700">
    <property type="term" value="F:DNA-binding transcription factor activity"/>
    <property type="evidence" value="ECO:0007669"/>
    <property type="project" value="InterPro"/>
</dbReference>
<dbReference type="EC" id="4.2.1.1" evidence="6"/>
<accession>A8H0Z4</accession>
<dbReference type="GO" id="GO:0003677">
    <property type="term" value="F:DNA binding"/>
    <property type="evidence" value="ECO:0007669"/>
    <property type="project" value="UniProtKB-KW"/>
</dbReference>
<dbReference type="OrthoDB" id="9786526at2"/>
<dbReference type="InterPro" id="IPR000847">
    <property type="entry name" value="LysR_HTH_N"/>
</dbReference>
<keyword evidence="7" id="KW-1185">Reference proteome</keyword>
<dbReference type="InterPro" id="IPR036388">
    <property type="entry name" value="WH-like_DNA-bd_sf"/>
</dbReference>
<gene>
    <name evidence="6" type="ordered locus">Spea_0904</name>
</gene>
<dbReference type="InterPro" id="IPR036390">
    <property type="entry name" value="WH_DNA-bd_sf"/>
</dbReference>
<evidence type="ECO:0000256" key="3">
    <source>
        <dbReference type="ARBA" id="ARBA00023125"/>
    </source>
</evidence>
<feature type="domain" description="HTH lysR-type" evidence="5">
    <location>
        <begin position="1"/>
        <end position="59"/>
    </location>
</feature>
<dbReference type="HOGENOM" id="CLU_039613_16_2_6"/>
<dbReference type="Gene3D" id="1.10.10.10">
    <property type="entry name" value="Winged helix-like DNA-binding domain superfamily/Winged helix DNA-binding domain"/>
    <property type="match status" value="1"/>
</dbReference>
<dbReference type="PROSITE" id="PS50931">
    <property type="entry name" value="HTH_LYSR"/>
    <property type="match status" value="1"/>
</dbReference>
<evidence type="ECO:0000313" key="7">
    <source>
        <dbReference type="Proteomes" id="UP000002608"/>
    </source>
</evidence>
<dbReference type="Proteomes" id="UP000002608">
    <property type="component" value="Chromosome"/>
</dbReference>
<protein>
    <submittedName>
        <fullName evidence="6">Transcriptional regulator, LysR family</fullName>
        <ecNumber evidence="6">4.2.1.1</ecNumber>
    </submittedName>
</protein>
<dbReference type="Pfam" id="PF00126">
    <property type="entry name" value="HTH_1"/>
    <property type="match status" value="1"/>
</dbReference>
<dbReference type="PANTHER" id="PTHR30537">
    <property type="entry name" value="HTH-TYPE TRANSCRIPTIONAL REGULATOR"/>
    <property type="match status" value="1"/>
</dbReference>
<dbReference type="STRING" id="398579.Spea_0904"/>
<organism evidence="6 7">
    <name type="scientific">Shewanella pealeana (strain ATCC 700345 / ANG-SQ1)</name>
    <dbReference type="NCBI Taxonomy" id="398579"/>
    <lineage>
        <taxon>Bacteria</taxon>
        <taxon>Pseudomonadati</taxon>
        <taxon>Pseudomonadota</taxon>
        <taxon>Gammaproteobacteria</taxon>
        <taxon>Alteromonadales</taxon>
        <taxon>Shewanellaceae</taxon>
        <taxon>Shewanella</taxon>
    </lineage>
</organism>
<comment type="similarity">
    <text evidence="1">Belongs to the LysR transcriptional regulatory family.</text>
</comment>
<evidence type="ECO:0000256" key="2">
    <source>
        <dbReference type="ARBA" id="ARBA00023015"/>
    </source>
</evidence>
<dbReference type="SUPFAM" id="SSF46785">
    <property type="entry name" value="Winged helix' DNA-binding domain"/>
    <property type="match status" value="1"/>
</dbReference>
<dbReference type="EMBL" id="CP000851">
    <property type="protein sequence ID" value="ABV86231.1"/>
    <property type="molecule type" value="Genomic_DNA"/>
</dbReference>
<evidence type="ECO:0000313" key="6">
    <source>
        <dbReference type="EMBL" id="ABV86231.1"/>
    </source>
</evidence>
<keyword evidence="4" id="KW-0804">Transcription</keyword>
<dbReference type="Gene3D" id="3.40.190.290">
    <property type="match status" value="1"/>
</dbReference>
<dbReference type="FunFam" id="3.40.190.290:FF:000001">
    <property type="entry name" value="Transcriptional regulator, LysR family"/>
    <property type="match status" value="1"/>
</dbReference>
<reference evidence="6 7" key="1">
    <citation type="submission" date="2007-10" db="EMBL/GenBank/DDBJ databases">
        <title>Complete sequence of Shewanella pealeana ATCC 700345.</title>
        <authorList>
            <consortium name="US DOE Joint Genome Institute"/>
            <person name="Copeland A."/>
            <person name="Lucas S."/>
            <person name="Lapidus A."/>
            <person name="Barry K."/>
            <person name="Glavina del Rio T."/>
            <person name="Dalin E."/>
            <person name="Tice H."/>
            <person name="Pitluck S."/>
            <person name="Chertkov O."/>
            <person name="Brettin T."/>
            <person name="Bruce D."/>
            <person name="Detter J.C."/>
            <person name="Han C."/>
            <person name="Schmutz J."/>
            <person name="Larimer F."/>
            <person name="Land M."/>
            <person name="Hauser L."/>
            <person name="Kyrpides N."/>
            <person name="Kim E."/>
            <person name="Zhao J.-S.Z."/>
            <person name="Manno D."/>
            <person name="Hawari J."/>
            <person name="Richardson P."/>
        </authorList>
    </citation>
    <scope>NUCLEOTIDE SEQUENCE [LARGE SCALE GENOMIC DNA]</scope>
    <source>
        <strain evidence="7">ATCC 700345 / ANG-SQ1</strain>
    </source>
</reference>
<dbReference type="CDD" id="cd08422">
    <property type="entry name" value="PBP2_CrgA_like"/>
    <property type="match status" value="1"/>
</dbReference>
<sequence>MDQIGAMKAFVRVVQTGSFSAAAREQSSTQATISKKVAALESLLGAKLLTRSSRELSLTEVGAVYFENCVAIIAELDEAQAQVRSQQASPKGILRVAAPVVFGCQFIAPILGEFLIRYPEIKVDLMLSDKHVDLVAEGVDLAIRAKQLEDSSLVARHLFDNPLITVASPEYLKRFTQPKEPQELRAHNCIVYSMLKSVNIWHFEQAKGGGDKISVPVGGNCRCDNGEAILQLALDGVGIAQLPTWMVDKHINQGKLQRMMPNYLSHPLPFNAIYPQSRYVPLKVRCFIDYLKQCLAEEPCYY</sequence>
<dbReference type="KEGG" id="spl:Spea_0904"/>
<evidence type="ECO:0000259" key="5">
    <source>
        <dbReference type="PROSITE" id="PS50931"/>
    </source>
</evidence>
<name>A8H0Z4_SHEPA</name>
<dbReference type="PANTHER" id="PTHR30537:SF80">
    <property type="entry name" value="TRANSCRIPTIONAL REGULATOR"/>
    <property type="match status" value="1"/>
</dbReference>
<dbReference type="GO" id="GO:0004089">
    <property type="term" value="F:carbonate dehydratase activity"/>
    <property type="evidence" value="ECO:0007669"/>
    <property type="project" value="UniProtKB-EC"/>
</dbReference>
<dbReference type="InterPro" id="IPR005119">
    <property type="entry name" value="LysR_subst-bd"/>
</dbReference>
<keyword evidence="3" id="KW-0238">DNA-binding</keyword>
<dbReference type="AlphaFoldDB" id="A8H0Z4"/>